<feature type="domain" description="Transcription factor CBF/NF-Y/archaeal histone" evidence="1">
    <location>
        <begin position="25"/>
        <end position="93"/>
    </location>
</feature>
<dbReference type="Proteomes" id="UP000186804">
    <property type="component" value="Unassembled WGS sequence"/>
</dbReference>
<proteinExistence type="predicted"/>
<dbReference type="GO" id="GO:0046982">
    <property type="term" value="F:protein heterodimerization activity"/>
    <property type="evidence" value="ECO:0007669"/>
    <property type="project" value="InterPro"/>
</dbReference>
<accession>A0A1J4MTK6</accession>
<name>A0A1J4MTK6_9CRYT</name>
<dbReference type="SUPFAM" id="SSF47113">
    <property type="entry name" value="Histone-fold"/>
    <property type="match status" value="1"/>
</dbReference>
<evidence type="ECO:0000259" key="1">
    <source>
        <dbReference type="Pfam" id="PF00808"/>
    </source>
</evidence>
<evidence type="ECO:0000313" key="3">
    <source>
        <dbReference type="Proteomes" id="UP000186804"/>
    </source>
</evidence>
<dbReference type="VEuPathDB" id="CryptoDB:cand_011060"/>
<dbReference type="InterPro" id="IPR003958">
    <property type="entry name" value="CBFA_NFYB_domain"/>
</dbReference>
<sequence>MNKVGNTKMDIEDYEEMSKEKVELVPLSKILKLIKYATDSKFSKDSVSGIQLSISHFISELAKESEKHARIRTKKHSKNISVTIQKEDIIAALQRGGNKYHFINSSMEFLDDNNWMGMPKENSDDEENIEIDLLSSGNDNAQTKLSNKSNDKLNMSGQRCLI</sequence>
<gene>
    <name evidence="2" type="ORF">cand_011060</name>
</gene>
<dbReference type="OrthoDB" id="343439at2759"/>
<protein>
    <recommendedName>
        <fullName evidence="1">Transcription factor CBF/NF-Y/archaeal histone domain-containing protein</fullName>
    </recommendedName>
</protein>
<dbReference type="Gene3D" id="1.10.20.10">
    <property type="entry name" value="Histone, subunit A"/>
    <property type="match status" value="1"/>
</dbReference>
<evidence type="ECO:0000313" key="2">
    <source>
        <dbReference type="EMBL" id="OII76348.1"/>
    </source>
</evidence>
<dbReference type="RefSeq" id="XP_067068194.1">
    <property type="nucleotide sequence ID" value="XM_067211345.1"/>
</dbReference>
<dbReference type="Pfam" id="PF00808">
    <property type="entry name" value="CBFD_NFYB_HMF"/>
    <property type="match status" value="1"/>
</dbReference>
<comment type="caution">
    <text evidence="2">The sequence shown here is derived from an EMBL/GenBank/DDBJ whole genome shotgun (WGS) entry which is preliminary data.</text>
</comment>
<reference evidence="2 3" key="1">
    <citation type="submission" date="2016-10" db="EMBL/GenBank/DDBJ databases">
        <title>Reductive evolution of mitochondrial metabolism and differential evolution of invasion-related proteins in Cryptosporidium.</title>
        <authorList>
            <person name="Liu S."/>
            <person name="Roellig D.M."/>
            <person name="Guo Y."/>
            <person name="Li N."/>
            <person name="Frace M.A."/>
            <person name="Tang K."/>
            <person name="Zhang L."/>
            <person name="Feng Y."/>
            <person name="Xiao L."/>
        </authorList>
    </citation>
    <scope>NUCLEOTIDE SEQUENCE [LARGE SCALE GENOMIC DNA]</scope>
    <source>
        <strain evidence="2">30847</strain>
    </source>
</reference>
<dbReference type="InterPro" id="IPR009072">
    <property type="entry name" value="Histone-fold"/>
</dbReference>
<dbReference type="AlphaFoldDB" id="A0A1J4MTK6"/>
<dbReference type="EMBL" id="LRBS01000067">
    <property type="protein sequence ID" value="OII76348.1"/>
    <property type="molecule type" value="Genomic_DNA"/>
</dbReference>
<organism evidence="2 3">
    <name type="scientific">Cryptosporidium andersoni</name>
    <dbReference type="NCBI Taxonomy" id="117008"/>
    <lineage>
        <taxon>Eukaryota</taxon>
        <taxon>Sar</taxon>
        <taxon>Alveolata</taxon>
        <taxon>Apicomplexa</taxon>
        <taxon>Conoidasida</taxon>
        <taxon>Coccidia</taxon>
        <taxon>Eucoccidiorida</taxon>
        <taxon>Eimeriorina</taxon>
        <taxon>Cryptosporidiidae</taxon>
        <taxon>Cryptosporidium</taxon>
    </lineage>
</organism>
<keyword evidence="3" id="KW-1185">Reference proteome</keyword>
<dbReference type="GeneID" id="92365291"/>